<sequence length="210" mass="23425">MKAIASVAALDDFGRVRLSKSFFMREFLHSEVASFHGIPNIPDDPDLAIAVGRRLCEELLEPLQASFGKVVIRSAFRSVAVNGYCSEQQRAGRKGYGCGSNESNFAGHIWDRRDRNGRIGATACIVIPWFADRYAEGADWRGLAWWIHDHLPYSALCFFPKLAAFNITWSESPVRRIDSYVDPKGCLTKPGMDNHGGSHAEWYQGFPALA</sequence>
<organism evidence="1 2">
    <name type="scientific">Pleomorphomonas diazotrophica</name>
    <dbReference type="NCBI Taxonomy" id="1166257"/>
    <lineage>
        <taxon>Bacteria</taxon>
        <taxon>Pseudomonadati</taxon>
        <taxon>Pseudomonadota</taxon>
        <taxon>Alphaproteobacteria</taxon>
        <taxon>Hyphomicrobiales</taxon>
        <taxon>Pleomorphomonadaceae</taxon>
        <taxon>Pleomorphomonas</taxon>
    </lineage>
</organism>
<dbReference type="EMBL" id="PJNW01000010">
    <property type="protein sequence ID" value="PKR88720.1"/>
    <property type="molecule type" value="Genomic_DNA"/>
</dbReference>
<protein>
    <recommendedName>
        <fullName evidence="3">Peptidase M15</fullName>
    </recommendedName>
</protein>
<dbReference type="AlphaFoldDB" id="A0A1I4V343"/>
<accession>A0A1I4V343</accession>
<dbReference type="SUPFAM" id="SSF55166">
    <property type="entry name" value="Hedgehog/DD-peptidase"/>
    <property type="match status" value="1"/>
</dbReference>
<keyword evidence="2" id="KW-1185">Reference proteome</keyword>
<dbReference type="Proteomes" id="UP000233491">
    <property type="component" value="Unassembled WGS sequence"/>
</dbReference>
<evidence type="ECO:0008006" key="3">
    <source>
        <dbReference type="Google" id="ProtNLM"/>
    </source>
</evidence>
<reference evidence="1 2" key="1">
    <citation type="submission" date="2017-12" db="EMBL/GenBank/DDBJ databases">
        <title>Anaerobic carbon monoxide metabolism by Pleomorphomonas carboxyditropha sp. nov., a new mesophilic hydrogenogenic carboxidotroph.</title>
        <authorList>
            <person name="Esquivel-Elizondo S."/>
            <person name="Krajmalnik-Brown R."/>
        </authorList>
    </citation>
    <scope>NUCLEOTIDE SEQUENCE [LARGE SCALE GENOMIC DNA]</scope>
    <source>
        <strain evidence="1 2">R5-392</strain>
    </source>
</reference>
<evidence type="ECO:0000313" key="2">
    <source>
        <dbReference type="Proteomes" id="UP000233491"/>
    </source>
</evidence>
<gene>
    <name evidence="1" type="ORF">CXZ10_13290</name>
</gene>
<proteinExistence type="predicted"/>
<dbReference type="RefSeq" id="WP_101289837.1">
    <property type="nucleotide sequence ID" value="NZ_FOUQ01000010.1"/>
</dbReference>
<dbReference type="InterPro" id="IPR009045">
    <property type="entry name" value="Zn_M74/Hedgehog-like"/>
</dbReference>
<evidence type="ECO:0000313" key="1">
    <source>
        <dbReference type="EMBL" id="PKR88720.1"/>
    </source>
</evidence>
<name>A0A1I4V343_9HYPH</name>
<comment type="caution">
    <text evidence="1">The sequence shown here is derived from an EMBL/GenBank/DDBJ whole genome shotgun (WGS) entry which is preliminary data.</text>
</comment>
<dbReference type="OrthoDB" id="7171572at2"/>